<dbReference type="GO" id="GO:0009103">
    <property type="term" value="P:lipopolysaccharide biosynthetic process"/>
    <property type="evidence" value="ECO:0007669"/>
    <property type="project" value="UniProtKB-ARBA"/>
</dbReference>
<dbReference type="GO" id="GO:0005886">
    <property type="term" value="C:plasma membrane"/>
    <property type="evidence" value="ECO:0007669"/>
    <property type="project" value="UniProtKB-SubCell"/>
</dbReference>
<evidence type="ECO:0000256" key="2">
    <source>
        <dbReference type="ARBA" id="ARBA00022475"/>
    </source>
</evidence>
<dbReference type="AlphaFoldDB" id="F4KPX0"/>
<feature type="domain" description="ArnT-like N-terminal" evidence="9">
    <location>
        <begin position="40"/>
        <end position="184"/>
    </location>
</feature>
<dbReference type="eggNOG" id="COG1807">
    <property type="taxonomic scope" value="Bacteria"/>
</dbReference>
<evidence type="ECO:0000256" key="1">
    <source>
        <dbReference type="ARBA" id="ARBA00004651"/>
    </source>
</evidence>
<dbReference type="InterPro" id="IPR003342">
    <property type="entry name" value="ArnT-like_N"/>
</dbReference>
<dbReference type="EMBL" id="CP002691">
    <property type="protein sequence ID" value="AEE53174.1"/>
    <property type="molecule type" value="Genomic_DNA"/>
</dbReference>
<keyword evidence="11" id="KW-1185">Reference proteome</keyword>
<reference evidence="10 11" key="1">
    <citation type="journal article" date="2011" name="Stand. Genomic Sci.">
        <title>Complete genome sequence of Haliscomenobacter hydrossis type strain (O).</title>
        <authorList>
            <consortium name="US DOE Joint Genome Institute (JGI-PGF)"/>
            <person name="Daligault H."/>
            <person name="Lapidus A."/>
            <person name="Zeytun A."/>
            <person name="Nolan M."/>
            <person name="Lucas S."/>
            <person name="Del Rio T.G."/>
            <person name="Tice H."/>
            <person name="Cheng J.F."/>
            <person name="Tapia R."/>
            <person name="Han C."/>
            <person name="Goodwin L."/>
            <person name="Pitluck S."/>
            <person name="Liolios K."/>
            <person name="Pagani I."/>
            <person name="Ivanova N."/>
            <person name="Huntemann M."/>
            <person name="Mavromatis K."/>
            <person name="Mikhailova N."/>
            <person name="Pati A."/>
            <person name="Chen A."/>
            <person name="Palaniappan K."/>
            <person name="Land M."/>
            <person name="Hauser L."/>
            <person name="Brambilla E.M."/>
            <person name="Rohde M."/>
            <person name="Verbarg S."/>
            <person name="Goker M."/>
            <person name="Bristow J."/>
            <person name="Eisen J.A."/>
            <person name="Markowitz V."/>
            <person name="Hugenholtz P."/>
            <person name="Kyrpides N.C."/>
            <person name="Klenk H.P."/>
            <person name="Woyke T."/>
        </authorList>
    </citation>
    <scope>NUCLEOTIDE SEQUENCE [LARGE SCALE GENOMIC DNA]</scope>
    <source>
        <strain evidence="11">ATCC 27775 / DSM 1100 / LMG 10767 / O</strain>
    </source>
</reference>
<keyword evidence="7 8" id="KW-0472">Membrane</keyword>
<dbReference type="Pfam" id="PF02366">
    <property type="entry name" value="PMT"/>
    <property type="match status" value="1"/>
</dbReference>
<accession>F4KPX0</accession>
<comment type="subcellular location">
    <subcellularLocation>
        <location evidence="1">Cell membrane</location>
        <topology evidence="1">Multi-pass membrane protein</topology>
    </subcellularLocation>
</comment>
<dbReference type="HOGENOM" id="CLU_034064_0_0_10"/>
<feature type="transmembrane region" description="Helical" evidence="8">
    <location>
        <begin position="77"/>
        <end position="94"/>
    </location>
</feature>
<evidence type="ECO:0000313" key="11">
    <source>
        <dbReference type="Proteomes" id="UP000008461"/>
    </source>
</evidence>
<dbReference type="GO" id="GO:0010041">
    <property type="term" value="P:response to iron(III) ion"/>
    <property type="evidence" value="ECO:0007669"/>
    <property type="project" value="TreeGrafter"/>
</dbReference>
<feature type="transmembrane region" description="Helical" evidence="8">
    <location>
        <begin position="129"/>
        <end position="146"/>
    </location>
</feature>
<feature type="transmembrane region" description="Helical" evidence="8">
    <location>
        <begin position="310"/>
        <end position="329"/>
    </location>
</feature>
<organism evidence="10 11">
    <name type="scientific">Haliscomenobacter hydrossis (strain ATCC 27775 / DSM 1100 / LMG 10767 / O)</name>
    <dbReference type="NCBI Taxonomy" id="760192"/>
    <lineage>
        <taxon>Bacteria</taxon>
        <taxon>Pseudomonadati</taxon>
        <taxon>Bacteroidota</taxon>
        <taxon>Saprospiria</taxon>
        <taxon>Saprospirales</taxon>
        <taxon>Haliscomenobacteraceae</taxon>
        <taxon>Haliscomenobacter</taxon>
    </lineage>
</organism>
<gene>
    <name evidence="10" type="ordered locus">Halhy_5349</name>
</gene>
<feature type="transmembrane region" description="Helical" evidence="8">
    <location>
        <begin position="252"/>
        <end position="274"/>
    </location>
</feature>
<feature type="transmembrane region" description="Helical" evidence="8">
    <location>
        <begin position="397"/>
        <end position="413"/>
    </location>
</feature>
<evidence type="ECO:0000313" key="10">
    <source>
        <dbReference type="EMBL" id="AEE53174.1"/>
    </source>
</evidence>
<keyword evidence="4 10" id="KW-0808">Transferase</keyword>
<protein>
    <submittedName>
        <fullName evidence="10">Glycosyl transferase family 39</fullName>
    </submittedName>
</protein>
<dbReference type="GO" id="GO:0006493">
    <property type="term" value="P:protein O-linked glycosylation"/>
    <property type="evidence" value="ECO:0007669"/>
    <property type="project" value="InterPro"/>
</dbReference>
<keyword evidence="3" id="KW-0328">Glycosyltransferase</keyword>
<dbReference type="PANTHER" id="PTHR33908:SF3">
    <property type="entry name" value="UNDECAPRENYL PHOSPHATE-ALPHA-4-AMINO-4-DEOXY-L-ARABINOSE ARABINOSYL TRANSFERASE"/>
    <property type="match status" value="1"/>
</dbReference>
<dbReference type="GO" id="GO:0016763">
    <property type="term" value="F:pentosyltransferase activity"/>
    <property type="evidence" value="ECO:0007669"/>
    <property type="project" value="TreeGrafter"/>
</dbReference>
<dbReference type="GO" id="GO:0000030">
    <property type="term" value="F:mannosyltransferase activity"/>
    <property type="evidence" value="ECO:0007669"/>
    <property type="project" value="InterPro"/>
</dbReference>
<dbReference type="Proteomes" id="UP000008461">
    <property type="component" value="Chromosome"/>
</dbReference>
<keyword evidence="5 8" id="KW-0812">Transmembrane</keyword>
<evidence type="ECO:0000256" key="6">
    <source>
        <dbReference type="ARBA" id="ARBA00022989"/>
    </source>
</evidence>
<evidence type="ECO:0000256" key="5">
    <source>
        <dbReference type="ARBA" id="ARBA00022692"/>
    </source>
</evidence>
<feature type="transmembrane region" description="Helical" evidence="8">
    <location>
        <begin position="193"/>
        <end position="214"/>
    </location>
</feature>
<feature type="transmembrane region" description="Helical" evidence="8">
    <location>
        <begin position="286"/>
        <end position="304"/>
    </location>
</feature>
<sequence>MAGLLLLLGYLLNLGVQPLYLEEPRRTIVAMELLENQNFWVPTLIGEYYYNKPPLYNWLLIGFVKLLGGFTEFNLRLPTVLASFGIAGLMYAAVKRYWQNAILGVLSALLFLTAAGILLFFSMLAEIDLFYALIVFSGILAIYHFGEKERYWPLFLLVYLSCGLGVLTKGLPSFVFTAVSLLVYFVDKKRFKVLFYPAHFAGIALLGLMLYAYYSQYAQYHDLSRVWMRMLSESGDRTVVSNSLGDFVQHLLLFPLNWIGDMAPASLLLVFLLRKDWRDLLLKQNSFIRFCTLLLFFNALPYWISPGTRMRYVYMLYPLACMLMAWVYSQRATAPAWTMRVFRLMALILLGAFGLGALALPWIPDLQFMQSTTFGLAIASAVAIGCCFWTCLRKPQFALPLLLIGFAVVRLVFDSTVLPQRDHESGGQRNRALAARIDKIVGDAPLYTAYQEKVVAYTTIVYVNRLRKRVVKRKDQLLEGAYYLVPLKRAPKNARILLTTEYDDKIKALIKL</sequence>
<dbReference type="STRING" id="760192.Halhy_5349"/>
<evidence type="ECO:0000259" key="9">
    <source>
        <dbReference type="Pfam" id="PF02366"/>
    </source>
</evidence>
<feature type="transmembrane region" description="Helical" evidence="8">
    <location>
        <begin position="158"/>
        <end position="186"/>
    </location>
</feature>
<dbReference type="PANTHER" id="PTHR33908">
    <property type="entry name" value="MANNOSYLTRANSFERASE YKCB-RELATED"/>
    <property type="match status" value="1"/>
</dbReference>
<keyword evidence="6 8" id="KW-1133">Transmembrane helix</keyword>
<evidence type="ECO:0000256" key="3">
    <source>
        <dbReference type="ARBA" id="ARBA00022676"/>
    </source>
</evidence>
<evidence type="ECO:0000256" key="4">
    <source>
        <dbReference type="ARBA" id="ARBA00022679"/>
    </source>
</evidence>
<dbReference type="KEGG" id="hhy:Halhy_5349"/>
<name>F4KPX0_HALH1</name>
<dbReference type="InterPro" id="IPR050297">
    <property type="entry name" value="LipidA_mod_glycosyltrf_83"/>
</dbReference>
<feature type="transmembrane region" description="Helical" evidence="8">
    <location>
        <begin position="369"/>
        <end position="390"/>
    </location>
</feature>
<proteinExistence type="predicted"/>
<feature type="transmembrane region" description="Helical" evidence="8">
    <location>
        <begin position="100"/>
        <end position="122"/>
    </location>
</feature>
<reference key="2">
    <citation type="submission" date="2011-04" db="EMBL/GenBank/DDBJ databases">
        <title>Complete sequence of chromosome of Haliscomenobacter hydrossis DSM 1100.</title>
        <authorList>
            <consortium name="US DOE Joint Genome Institute (JGI-PGF)"/>
            <person name="Lucas S."/>
            <person name="Han J."/>
            <person name="Lapidus A."/>
            <person name="Bruce D."/>
            <person name="Goodwin L."/>
            <person name="Pitluck S."/>
            <person name="Peters L."/>
            <person name="Kyrpides N."/>
            <person name="Mavromatis K."/>
            <person name="Ivanova N."/>
            <person name="Ovchinnikova G."/>
            <person name="Pagani I."/>
            <person name="Daligault H."/>
            <person name="Detter J.C."/>
            <person name="Han C."/>
            <person name="Land M."/>
            <person name="Hauser L."/>
            <person name="Markowitz V."/>
            <person name="Cheng J.-F."/>
            <person name="Hugenholtz P."/>
            <person name="Woyke T."/>
            <person name="Wu D."/>
            <person name="Verbarg S."/>
            <person name="Frueling A."/>
            <person name="Brambilla E."/>
            <person name="Klenk H.-P."/>
            <person name="Eisen J.A."/>
        </authorList>
    </citation>
    <scope>NUCLEOTIDE SEQUENCE</scope>
    <source>
        <strain>DSM 1100</strain>
    </source>
</reference>
<keyword evidence="2" id="KW-1003">Cell membrane</keyword>
<evidence type="ECO:0000256" key="7">
    <source>
        <dbReference type="ARBA" id="ARBA00023136"/>
    </source>
</evidence>
<feature type="transmembrane region" description="Helical" evidence="8">
    <location>
        <begin position="341"/>
        <end position="363"/>
    </location>
</feature>
<evidence type="ECO:0000256" key="8">
    <source>
        <dbReference type="SAM" id="Phobius"/>
    </source>
</evidence>